<reference evidence="5" key="1">
    <citation type="submission" date="2020-12" db="EMBL/GenBank/DDBJ databases">
        <authorList>
            <person name="Huq M.A."/>
        </authorList>
    </citation>
    <scope>NUCLEOTIDE SEQUENCE</scope>
    <source>
        <strain evidence="5">MAHUQ-46</strain>
    </source>
</reference>
<dbReference type="SUPFAM" id="SSF52540">
    <property type="entry name" value="P-loop containing nucleoside triphosphate hydrolases"/>
    <property type="match status" value="1"/>
</dbReference>
<dbReference type="PROSITE" id="PS00211">
    <property type="entry name" value="ABC_TRANSPORTER_1"/>
    <property type="match status" value="1"/>
</dbReference>
<gene>
    <name evidence="5" type="ORF">JFN88_03245</name>
</gene>
<proteinExistence type="predicted"/>
<evidence type="ECO:0000313" key="6">
    <source>
        <dbReference type="Proteomes" id="UP000640274"/>
    </source>
</evidence>
<protein>
    <submittedName>
        <fullName evidence="5">ABC transporter ATP-binding protein</fullName>
    </submittedName>
</protein>
<keyword evidence="1" id="KW-0813">Transport</keyword>
<dbReference type="Pfam" id="PF00005">
    <property type="entry name" value="ABC_tran"/>
    <property type="match status" value="1"/>
</dbReference>
<dbReference type="InterPro" id="IPR027417">
    <property type="entry name" value="P-loop_NTPase"/>
</dbReference>
<comment type="caution">
    <text evidence="5">The sequence shown here is derived from an EMBL/GenBank/DDBJ whole genome shotgun (WGS) entry which is preliminary data.</text>
</comment>
<evidence type="ECO:0000259" key="4">
    <source>
        <dbReference type="PROSITE" id="PS50893"/>
    </source>
</evidence>
<dbReference type="EMBL" id="JAELUP010000006">
    <property type="protein sequence ID" value="MBJ6360337.1"/>
    <property type="molecule type" value="Genomic_DNA"/>
</dbReference>
<sequence>MTVSGLSYSFAGGPVLFDKLDFSVQAGEFVALLAPSGAGKTTLFRLLAGLVKPDAGEIRLGGSSESQSPGQKRRIGYMPQRDCLMSWRNVLDNAALGLELSGVPRQEARRRVRELLPSFGLEGTEQKRPHELSGGMRQRVSFLRSLLSGGDPLLLDEPFSALDAMTRASMQEWLLQIWEQHRKTVLFITHDVDEALLLSDRVLVAATSPISSLQQVAVGLQRPRDYSAVLEPSFIQLKRQILEQLGRTPVIKEGAGQ</sequence>
<keyword evidence="2" id="KW-0547">Nucleotide-binding</keyword>
<keyword evidence="6" id="KW-1185">Reference proteome</keyword>
<dbReference type="GO" id="GO:0016887">
    <property type="term" value="F:ATP hydrolysis activity"/>
    <property type="evidence" value="ECO:0007669"/>
    <property type="project" value="InterPro"/>
</dbReference>
<dbReference type="Proteomes" id="UP000640274">
    <property type="component" value="Unassembled WGS sequence"/>
</dbReference>
<organism evidence="5 6">
    <name type="scientific">Paenibacillus roseus</name>
    <dbReference type="NCBI Taxonomy" id="2798579"/>
    <lineage>
        <taxon>Bacteria</taxon>
        <taxon>Bacillati</taxon>
        <taxon>Bacillota</taxon>
        <taxon>Bacilli</taxon>
        <taxon>Bacillales</taxon>
        <taxon>Paenibacillaceae</taxon>
        <taxon>Paenibacillus</taxon>
    </lineage>
</organism>
<keyword evidence="3 5" id="KW-0067">ATP-binding</keyword>
<dbReference type="CDD" id="cd03293">
    <property type="entry name" value="ABC_NrtD_SsuB_transporters"/>
    <property type="match status" value="1"/>
</dbReference>
<evidence type="ECO:0000256" key="3">
    <source>
        <dbReference type="ARBA" id="ARBA00022840"/>
    </source>
</evidence>
<evidence type="ECO:0000256" key="1">
    <source>
        <dbReference type="ARBA" id="ARBA00022448"/>
    </source>
</evidence>
<dbReference type="InterPro" id="IPR050166">
    <property type="entry name" value="ABC_transporter_ATP-bind"/>
</dbReference>
<dbReference type="PROSITE" id="PS50893">
    <property type="entry name" value="ABC_TRANSPORTER_2"/>
    <property type="match status" value="1"/>
</dbReference>
<name>A0A934J4S6_9BACL</name>
<dbReference type="InterPro" id="IPR017871">
    <property type="entry name" value="ABC_transporter-like_CS"/>
</dbReference>
<accession>A0A934J4S6</accession>
<dbReference type="InterPro" id="IPR003439">
    <property type="entry name" value="ABC_transporter-like_ATP-bd"/>
</dbReference>
<evidence type="ECO:0000313" key="5">
    <source>
        <dbReference type="EMBL" id="MBJ6360337.1"/>
    </source>
</evidence>
<feature type="domain" description="ABC transporter" evidence="4">
    <location>
        <begin position="1"/>
        <end position="232"/>
    </location>
</feature>
<dbReference type="AlphaFoldDB" id="A0A934J4S6"/>
<dbReference type="PANTHER" id="PTHR42788:SF2">
    <property type="entry name" value="ABC TRANSPORTER ATP-BINDING PROTEIN"/>
    <property type="match status" value="1"/>
</dbReference>
<evidence type="ECO:0000256" key="2">
    <source>
        <dbReference type="ARBA" id="ARBA00022741"/>
    </source>
</evidence>
<dbReference type="Gene3D" id="3.40.50.300">
    <property type="entry name" value="P-loop containing nucleotide triphosphate hydrolases"/>
    <property type="match status" value="1"/>
</dbReference>
<dbReference type="SMART" id="SM00382">
    <property type="entry name" value="AAA"/>
    <property type="match status" value="1"/>
</dbReference>
<dbReference type="InterPro" id="IPR003593">
    <property type="entry name" value="AAA+_ATPase"/>
</dbReference>
<dbReference type="GO" id="GO:0005524">
    <property type="term" value="F:ATP binding"/>
    <property type="evidence" value="ECO:0007669"/>
    <property type="project" value="UniProtKB-KW"/>
</dbReference>
<dbReference type="PANTHER" id="PTHR42788">
    <property type="entry name" value="TAURINE IMPORT ATP-BINDING PROTEIN-RELATED"/>
    <property type="match status" value="1"/>
</dbReference>